<dbReference type="OrthoDB" id="69764at2"/>
<comment type="caution">
    <text evidence="1">The sequence shown here is derived from an EMBL/GenBank/DDBJ whole genome shotgun (WGS) entry which is preliminary data.</text>
</comment>
<dbReference type="AlphaFoldDB" id="A0A4R6XS70"/>
<evidence type="ECO:0000313" key="1">
    <source>
        <dbReference type="EMBL" id="TDR22606.1"/>
    </source>
</evidence>
<dbReference type="EMBL" id="SNZB01000002">
    <property type="protein sequence ID" value="TDR22606.1"/>
    <property type="molecule type" value="Genomic_DNA"/>
</dbReference>
<dbReference type="Gene3D" id="2.40.350.10">
    <property type="entry name" value="SO1590-like"/>
    <property type="match status" value="1"/>
</dbReference>
<evidence type="ECO:0000313" key="2">
    <source>
        <dbReference type="Proteomes" id="UP000295724"/>
    </source>
</evidence>
<dbReference type="SUPFAM" id="SSF159238">
    <property type="entry name" value="SO1590-like"/>
    <property type="match status" value="1"/>
</dbReference>
<keyword evidence="2" id="KW-1185">Reference proteome</keyword>
<proteinExistence type="predicted"/>
<dbReference type="InterPro" id="IPR023159">
    <property type="entry name" value="SO1590-like_sf"/>
</dbReference>
<sequence length="133" mass="14128">MRVSGKFTVQMQAQEASFEGSDGINVTRMSLDKTYKGELSAHSQGEMLSAVTTTTGSAGYVAIEQVTGSLSGQSGSFVLQHSGIMDQGDAQLTLTVVPDSGSGELKTLSGTMDIRIDSGEHHYDFDYELDVLP</sequence>
<protein>
    <submittedName>
        <fullName evidence="1">Uncharacterized protein DUF3224</fullName>
    </submittedName>
</protein>
<dbReference type="RefSeq" id="WP_099019235.1">
    <property type="nucleotide sequence ID" value="NZ_NIHB01000002.1"/>
</dbReference>
<accession>A0A4R6XS70</accession>
<organism evidence="1 2">
    <name type="scientific">Marinicella litoralis</name>
    <dbReference type="NCBI Taxonomy" id="644220"/>
    <lineage>
        <taxon>Bacteria</taxon>
        <taxon>Pseudomonadati</taxon>
        <taxon>Pseudomonadota</taxon>
        <taxon>Gammaproteobacteria</taxon>
        <taxon>Lysobacterales</taxon>
        <taxon>Marinicellaceae</taxon>
        <taxon>Marinicella</taxon>
    </lineage>
</organism>
<name>A0A4R6XS70_9GAMM</name>
<gene>
    <name evidence="1" type="ORF">C8D91_1098</name>
</gene>
<dbReference type="InterPro" id="IPR021607">
    <property type="entry name" value="DUF3224"/>
</dbReference>
<dbReference type="Proteomes" id="UP000295724">
    <property type="component" value="Unassembled WGS sequence"/>
</dbReference>
<dbReference type="Pfam" id="PF11528">
    <property type="entry name" value="DUF3224"/>
    <property type="match status" value="1"/>
</dbReference>
<reference evidence="1 2" key="1">
    <citation type="submission" date="2019-03" db="EMBL/GenBank/DDBJ databases">
        <title>Genomic Encyclopedia of Type Strains, Phase IV (KMG-IV): sequencing the most valuable type-strain genomes for metagenomic binning, comparative biology and taxonomic classification.</title>
        <authorList>
            <person name="Goeker M."/>
        </authorList>
    </citation>
    <scope>NUCLEOTIDE SEQUENCE [LARGE SCALE GENOMIC DNA]</scope>
    <source>
        <strain evidence="1 2">DSM 25488</strain>
    </source>
</reference>